<reference evidence="3" key="1">
    <citation type="submission" date="2023-07" db="EMBL/GenBank/DDBJ databases">
        <authorList>
            <consortium name="AG Swart"/>
            <person name="Singh M."/>
            <person name="Singh A."/>
            <person name="Seah K."/>
            <person name="Emmerich C."/>
        </authorList>
    </citation>
    <scope>NUCLEOTIDE SEQUENCE</scope>
    <source>
        <strain evidence="3">DP1</strain>
    </source>
</reference>
<feature type="transmembrane region" description="Helical" evidence="2">
    <location>
        <begin position="223"/>
        <end position="251"/>
    </location>
</feature>
<sequence length="307" mass="34681">MNTYSQVPTRGDPNDSHFGPSNPPVSINYQQPVGILHGPGYKMVQTQSKVHKYSWYIKLFGWIFIIFGGLRALSNAIKFLEADEVDIEFDDSRMENNEIEIPAAPLAIASFLEFVSGCLLILMGYLFIKTAEAPTRSSTWKLWKNTLLIIIGKFICLVLAYLAIFIGFGMAFDDWVRDERRSPGEYRLTHQKSGHEFRFRKHGANHESHQNDDMREMEDISKVIFMGVIMAFSIACCCTTMCSACILGGLYKFHYSAKELEIIQGLPSVNQVNMQQMPQYQVHPQAPNLVGGIVRGHVVALPPQNEP</sequence>
<name>A0AAD1UIP3_EUPCR</name>
<evidence type="ECO:0000313" key="4">
    <source>
        <dbReference type="Proteomes" id="UP001295684"/>
    </source>
</evidence>
<comment type="caution">
    <text evidence="3">The sequence shown here is derived from an EMBL/GenBank/DDBJ whole genome shotgun (WGS) entry which is preliminary data.</text>
</comment>
<feature type="transmembrane region" description="Helical" evidence="2">
    <location>
        <begin position="147"/>
        <end position="172"/>
    </location>
</feature>
<feature type="transmembrane region" description="Helical" evidence="2">
    <location>
        <begin position="55"/>
        <end position="73"/>
    </location>
</feature>
<dbReference type="AlphaFoldDB" id="A0AAD1UIP3"/>
<feature type="transmembrane region" description="Helical" evidence="2">
    <location>
        <begin position="103"/>
        <end position="127"/>
    </location>
</feature>
<evidence type="ECO:0000313" key="3">
    <source>
        <dbReference type="EMBL" id="CAI2370103.1"/>
    </source>
</evidence>
<proteinExistence type="predicted"/>
<protein>
    <submittedName>
        <fullName evidence="3">Uncharacterized protein</fullName>
    </submittedName>
</protein>
<keyword evidence="4" id="KW-1185">Reference proteome</keyword>
<accession>A0AAD1UIP3</accession>
<organism evidence="3 4">
    <name type="scientific">Euplotes crassus</name>
    <dbReference type="NCBI Taxonomy" id="5936"/>
    <lineage>
        <taxon>Eukaryota</taxon>
        <taxon>Sar</taxon>
        <taxon>Alveolata</taxon>
        <taxon>Ciliophora</taxon>
        <taxon>Intramacronucleata</taxon>
        <taxon>Spirotrichea</taxon>
        <taxon>Hypotrichia</taxon>
        <taxon>Euplotida</taxon>
        <taxon>Euplotidae</taxon>
        <taxon>Moneuplotes</taxon>
    </lineage>
</organism>
<evidence type="ECO:0000256" key="1">
    <source>
        <dbReference type="SAM" id="MobiDB-lite"/>
    </source>
</evidence>
<dbReference type="Proteomes" id="UP001295684">
    <property type="component" value="Unassembled WGS sequence"/>
</dbReference>
<keyword evidence="2" id="KW-1133">Transmembrane helix</keyword>
<evidence type="ECO:0000256" key="2">
    <source>
        <dbReference type="SAM" id="Phobius"/>
    </source>
</evidence>
<keyword evidence="2" id="KW-0812">Transmembrane</keyword>
<dbReference type="EMBL" id="CAMPGE010011267">
    <property type="protein sequence ID" value="CAI2370103.1"/>
    <property type="molecule type" value="Genomic_DNA"/>
</dbReference>
<feature type="region of interest" description="Disordered" evidence="1">
    <location>
        <begin position="1"/>
        <end position="22"/>
    </location>
</feature>
<keyword evidence="2" id="KW-0472">Membrane</keyword>
<gene>
    <name evidence="3" type="ORF">ECRASSUSDP1_LOCUS11411</name>
</gene>